<evidence type="ECO:0000313" key="3">
    <source>
        <dbReference type="EMBL" id="RHW24368.1"/>
    </source>
</evidence>
<evidence type="ECO:0000256" key="2">
    <source>
        <dbReference type="SAM" id="Phobius"/>
    </source>
</evidence>
<organism evidence="3 4">
    <name type="scientific">Nocardioides immobilis</name>
    <dbReference type="NCBI Taxonomy" id="2049295"/>
    <lineage>
        <taxon>Bacteria</taxon>
        <taxon>Bacillati</taxon>
        <taxon>Actinomycetota</taxon>
        <taxon>Actinomycetes</taxon>
        <taxon>Propionibacteriales</taxon>
        <taxon>Nocardioidaceae</taxon>
        <taxon>Nocardioides</taxon>
    </lineage>
</organism>
<keyword evidence="2" id="KW-0472">Membrane</keyword>
<gene>
    <name evidence="3" type="ORF">D0Z08_24975</name>
</gene>
<name>A0A417XV56_9ACTN</name>
<dbReference type="AlphaFoldDB" id="A0A417XV56"/>
<dbReference type="RefSeq" id="WP_118927991.1">
    <property type="nucleotide sequence ID" value="NZ_QXGH01000033.1"/>
</dbReference>
<keyword evidence="2" id="KW-1133">Transmembrane helix</keyword>
<sequence length="268" mass="27492">MTTVNDRLSAQLRASRDDAMPDLDRLTDGAIASGRRRRNLRRAGIALVGVGAAAGVGVFGVVVTSGDDAPTVAEDDSWAAGSESPEAPPGPQVGQELDLGEGVTGTVTDDEAGVYVLGGSTLRGSGSGFVVIADGPTSAVEDWWSRGFGTLTSDYPGITVAVTMADAEALGMLGKVDKVPVTVPDGWTCEWFLDDDKAACQAADGGTAGLVIRDAADREAWVGDPDKGADPAVYLTEAHDGTFISVQPGRGTTDAEIQALGEGLVWVE</sequence>
<dbReference type="OrthoDB" id="3781609at2"/>
<dbReference type="EMBL" id="QXGH01000033">
    <property type="protein sequence ID" value="RHW24368.1"/>
    <property type="molecule type" value="Genomic_DNA"/>
</dbReference>
<proteinExistence type="predicted"/>
<reference evidence="3 4" key="1">
    <citation type="submission" date="2018-09" db="EMBL/GenBank/DDBJ databases">
        <title>Genome sequencing of Nocardioides immobilis CCTCC AB 2017083 for comparison to Nocardioides silvaticus.</title>
        <authorList>
            <person name="Li C."/>
            <person name="Wang G."/>
        </authorList>
    </citation>
    <scope>NUCLEOTIDE SEQUENCE [LARGE SCALE GENOMIC DNA]</scope>
    <source>
        <strain evidence="3 4">CCTCC AB 2017083</strain>
    </source>
</reference>
<evidence type="ECO:0000256" key="1">
    <source>
        <dbReference type="SAM" id="MobiDB-lite"/>
    </source>
</evidence>
<feature type="region of interest" description="Disordered" evidence="1">
    <location>
        <begin position="70"/>
        <end position="97"/>
    </location>
</feature>
<accession>A0A417XV56</accession>
<feature type="transmembrane region" description="Helical" evidence="2">
    <location>
        <begin position="43"/>
        <end position="63"/>
    </location>
</feature>
<dbReference type="Proteomes" id="UP000283644">
    <property type="component" value="Unassembled WGS sequence"/>
</dbReference>
<keyword evidence="2" id="KW-0812">Transmembrane</keyword>
<keyword evidence="4" id="KW-1185">Reference proteome</keyword>
<evidence type="ECO:0000313" key="4">
    <source>
        <dbReference type="Proteomes" id="UP000283644"/>
    </source>
</evidence>
<protein>
    <submittedName>
        <fullName evidence="3">Uncharacterized protein</fullName>
    </submittedName>
</protein>
<comment type="caution">
    <text evidence="3">The sequence shown here is derived from an EMBL/GenBank/DDBJ whole genome shotgun (WGS) entry which is preliminary data.</text>
</comment>